<dbReference type="RefSeq" id="WP_041050757.1">
    <property type="nucleotide sequence ID" value="NZ_JXAK01000055.1"/>
</dbReference>
<evidence type="ECO:0000313" key="2">
    <source>
        <dbReference type="EMBL" id="KIL38659.1"/>
    </source>
</evidence>
<feature type="transmembrane region" description="Helical" evidence="1">
    <location>
        <begin position="37"/>
        <end position="60"/>
    </location>
</feature>
<sequence>MNFIFDKNEWFVVVASIVLMSYIVMIRKHFRPATLIILWVYNIAFIATIDYAIAATPFHVYDCLDNETYEPMAAYAHAFVYTPYSIIFLYYYDKWGIRGKKLIWYLAAWTCYALCFEWISLKFGFLTYRTWRLYYSIPTYPIAALILICAYRFIEKSLAGHPFRSGE</sequence>
<feature type="transmembrane region" description="Helical" evidence="1">
    <location>
        <begin position="103"/>
        <end position="121"/>
    </location>
</feature>
<feature type="transmembrane region" description="Helical" evidence="1">
    <location>
        <begin position="133"/>
        <end position="154"/>
    </location>
</feature>
<proteinExistence type="predicted"/>
<dbReference type="Proteomes" id="UP000031967">
    <property type="component" value="Unassembled WGS sequence"/>
</dbReference>
<feature type="transmembrane region" description="Helical" evidence="1">
    <location>
        <begin position="72"/>
        <end position="91"/>
    </location>
</feature>
<keyword evidence="1" id="KW-0472">Membrane</keyword>
<gene>
    <name evidence="2" type="ORF">SD70_25160</name>
</gene>
<accession>A0ABR5ACA1</accession>
<reference evidence="2 3" key="1">
    <citation type="submission" date="2014-12" db="EMBL/GenBank/DDBJ databases">
        <title>Draft genome sequence of Paenibacillus kamchatkensis strain B-2647.</title>
        <authorList>
            <person name="Karlyshev A.V."/>
            <person name="Kudryashova E.B."/>
        </authorList>
    </citation>
    <scope>NUCLEOTIDE SEQUENCE [LARGE SCALE GENOMIC DNA]</scope>
    <source>
        <strain evidence="2 3">VKM B-2647</strain>
    </source>
</reference>
<comment type="caution">
    <text evidence="2">The sequence shown here is derived from an EMBL/GenBank/DDBJ whole genome shotgun (WGS) entry which is preliminary data.</text>
</comment>
<protein>
    <submittedName>
        <fullName evidence="2">Uncharacterized protein</fullName>
    </submittedName>
</protein>
<evidence type="ECO:0000256" key="1">
    <source>
        <dbReference type="SAM" id="Phobius"/>
    </source>
</evidence>
<feature type="transmembrane region" description="Helical" evidence="1">
    <location>
        <begin position="12"/>
        <end position="30"/>
    </location>
</feature>
<dbReference type="EMBL" id="JXAK01000055">
    <property type="protein sequence ID" value="KIL38659.1"/>
    <property type="molecule type" value="Genomic_DNA"/>
</dbReference>
<name>A0ABR5ACA1_9BACL</name>
<keyword evidence="1" id="KW-1133">Transmembrane helix</keyword>
<keyword evidence="1" id="KW-0812">Transmembrane</keyword>
<organism evidence="2 3">
    <name type="scientific">Gordoniibacillus kamchatkensis</name>
    <dbReference type="NCBI Taxonomy" id="1590651"/>
    <lineage>
        <taxon>Bacteria</taxon>
        <taxon>Bacillati</taxon>
        <taxon>Bacillota</taxon>
        <taxon>Bacilli</taxon>
        <taxon>Bacillales</taxon>
        <taxon>Paenibacillaceae</taxon>
        <taxon>Gordoniibacillus</taxon>
    </lineage>
</organism>
<evidence type="ECO:0000313" key="3">
    <source>
        <dbReference type="Proteomes" id="UP000031967"/>
    </source>
</evidence>
<keyword evidence="3" id="KW-1185">Reference proteome</keyword>